<accession>A0A0W0THS3</accession>
<keyword evidence="3" id="KW-1185">Reference proteome</keyword>
<name>A0A0W0THS3_9GAMM</name>
<organism evidence="1 3">
    <name type="scientific">Legionella feeleii</name>
    <dbReference type="NCBI Taxonomy" id="453"/>
    <lineage>
        <taxon>Bacteria</taxon>
        <taxon>Pseudomonadati</taxon>
        <taxon>Pseudomonadota</taxon>
        <taxon>Gammaproteobacteria</taxon>
        <taxon>Legionellales</taxon>
        <taxon>Legionellaceae</taxon>
        <taxon>Legionella</taxon>
    </lineage>
</organism>
<dbReference type="STRING" id="453.Lfee_2823"/>
<dbReference type="Proteomes" id="UP000251942">
    <property type="component" value="Unassembled WGS sequence"/>
</dbReference>
<reference evidence="2 4" key="2">
    <citation type="submission" date="2018-06" db="EMBL/GenBank/DDBJ databases">
        <authorList>
            <consortium name="Pathogen Informatics"/>
            <person name="Doyle S."/>
        </authorList>
    </citation>
    <scope>NUCLEOTIDE SEQUENCE [LARGE SCALE GENOMIC DNA]</scope>
    <source>
        <strain evidence="2 4">NCTC12022</strain>
    </source>
</reference>
<reference evidence="1 3" key="1">
    <citation type="submission" date="2015-11" db="EMBL/GenBank/DDBJ databases">
        <title>Genomic analysis of 38 Legionella species identifies large and diverse effector repertoires.</title>
        <authorList>
            <person name="Burstein D."/>
            <person name="Amaro F."/>
            <person name="Zusman T."/>
            <person name="Lifshitz Z."/>
            <person name="Cohen O."/>
            <person name="Gilbert J.A."/>
            <person name="Pupko T."/>
            <person name="Shuman H.A."/>
            <person name="Segal G."/>
        </authorList>
    </citation>
    <scope>NUCLEOTIDE SEQUENCE [LARGE SCALE GENOMIC DNA]</scope>
    <source>
        <strain evidence="1 3">WO-44C</strain>
    </source>
</reference>
<evidence type="ECO:0000313" key="3">
    <source>
        <dbReference type="Proteomes" id="UP000054698"/>
    </source>
</evidence>
<gene>
    <name evidence="1" type="ORF">Lfee_2823</name>
    <name evidence="2" type="ORF">NCTC12022_03244</name>
</gene>
<evidence type="ECO:0000313" key="2">
    <source>
        <dbReference type="EMBL" id="SPX62483.1"/>
    </source>
</evidence>
<dbReference type="EMBL" id="LNYB01000085">
    <property type="protein sequence ID" value="KTC95159.1"/>
    <property type="molecule type" value="Genomic_DNA"/>
</dbReference>
<sequence>MHCGFGTFFENNYDIEQARNILASIARLGLTVPQPSSIRGSLKYDTPDNQLCYNQVNLTDPRQLDETIQSLVYDEKEGFWAIACERHFDKKRLAAYQVSDALINSVVFVFSREGKIYEQGRHKDIAVNYWPNLRLCGIPTQGETESYFGEVRVPGEEYAVPSAEIKAILAPLHLVDWVKEFFPKSMVIPVTLLEKKLTEDPLELFVKCKSVKNQTVIGPNYTRALHIALAAFPDLNQFGVHLTRLPMAYQPDLSLTLEKNHETYKKKWDTVTLRLSNVRPDPLEELQGLDGVMIVKEARGARTYLCYCPSQQKEAVAECLRREAVSNEDQVRPN</sequence>
<dbReference type="Proteomes" id="UP000054698">
    <property type="component" value="Unassembled WGS sequence"/>
</dbReference>
<dbReference type="AlphaFoldDB" id="A0A0W0THS3"/>
<evidence type="ECO:0000313" key="1">
    <source>
        <dbReference type="EMBL" id="KTC95159.1"/>
    </source>
</evidence>
<proteinExistence type="predicted"/>
<protein>
    <submittedName>
        <fullName evidence="1">Uncharacterized protein</fullName>
    </submittedName>
</protein>
<dbReference type="EMBL" id="UASS01000038">
    <property type="protein sequence ID" value="SPX62483.1"/>
    <property type="molecule type" value="Genomic_DNA"/>
</dbReference>
<evidence type="ECO:0000313" key="4">
    <source>
        <dbReference type="Proteomes" id="UP000251942"/>
    </source>
</evidence>
<dbReference type="PATRIC" id="fig|453.4.peg.3086"/>
<dbReference type="RefSeq" id="WP_058447639.1">
    <property type="nucleotide sequence ID" value="NZ_CAAAHT010000018.1"/>
</dbReference>
<dbReference type="OrthoDB" id="5633640at2"/>